<proteinExistence type="inferred from homology"/>
<dbReference type="PANTHER" id="PTHR42879">
    <property type="entry name" value="3-OXOACYL-(ACYL-CARRIER-PROTEIN) REDUCTASE"/>
    <property type="match status" value="1"/>
</dbReference>
<dbReference type="Pfam" id="PF13561">
    <property type="entry name" value="adh_short_C2"/>
    <property type="match status" value="1"/>
</dbReference>
<comment type="similarity">
    <text evidence="1">Belongs to the short-chain dehydrogenases/reductases (SDR) family.</text>
</comment>
<dbReference type="PRINTS" id="PR00081">
    <property type="entry name" value="GDHRDH"/>
</dbReference>
<dbReference type="Proteomes" id="UP000829384">
    <property type="component" value="Unassembled WGS sequence"/>
</dbReference>
<gene>
    <name evidence="2" type="ORF">H9J30_01690</name>
</gene>
<comment type="caution">
    <text evidence="2">The sequence shown here is derived from an EMBL/GenBank/DDBJ whole genome shotgun (WGS) entry which is preliminary data.</text>
</comment>
<keyword evidence="3" id="KW-1185">Reference proteome</keyword>
<dbReference type="InterPro" id="IPR002347">
    <property type="entry name" value="SDR_fam"/>
</dbReference>
<name>A0ABS9QR16_9GAMM</name>
<dbReference type="NCBIfam" id="NF005559">
    <property type="entry name" value="PRK07231.1"/>
    <property type="match status" value="1"/>
</dbReference>
<dbReference type="RefSeq" id="WP_240129410.1">
    <property type="nucleotide sequence ID" value="NZ_JACSDI010000001.1"/>
</dbReference>
<dbReference type="EMBL" id="JACSDI010000001">
    <property type="protein sequence ID" value="MCG9962642.1"/>
    <property type="molecule type" value="Genomic_DNA"/>
</dbReference>
<dbReference type="SUPFAM" id="SSF51735">
    <property type="entry name" value="NAD(P)-binding Rossmann-fold domains"/>
    <property type="match status" value="1"/>
</dbReference>
<dbReference type="Gene3D" id="3.40.50.720">
    <property type="entry name" value="NAD(P)-binding Rossmann-like Domain"/>
    <property type="match status" value="1"/>
</dbReference>
<dbReference type="InterPro" id="IPR050259">
    <property type="entry name" value="SDR"/>
</dbReference>
<protein>
    <submittedName>
        <fullName evidence="2">3-oxoacyl-ACP reductase FabG</fullName>
    </submittedName>
</protein>
<evidence type="ECO:0000313" key="3">
    <source>
        <dbReference type="Proteomes" id="UP000829384"/>
    </source>
</evidence>
<reference evidence="2 3" key="1">
    <citation type="submission" date="2020-08" db="EMBL/GenBank/DDBJ databases">
        <title>Whole genome sequence of Shewanella sp strain PS-2.</title>
        <authorList>
            <person name="Das S.K."/>
        </authorList>
    </citation>
    <scope>NUCLEOTIDE SEQUENCE [LARGE SCALE GENOMIC DNA]</scope>
    <source>
        <strain evidence="2 3">PS-2</strain>
    </source>
</reference>
<dbReference type="PANTHER" id="PTHR42879:SF2">
    <property type="entry name" value="3-OXOACYL-[ACYL-CARRIER-PROTEIN] REDUCTASE FABG"/>
    <property type="match status" value="1"/>
</dbReference>
<dbReference type="InterPro" id="IPR020904">
    <property type="entry name" value="Sc_DH/Rdtase_CS"/>
</dbReference>
<dbReference type="CDD" id="cd05233">
    <property type="entry name" value="SDR_c"/>
    <property type="match status" value="1"/>
</dbReference>
<evidence type="ECO:0000256" key="1">
    <source>
        <dbReference type="ARBA" id="ARBA00006484"/>
    </source>
</evidence>
<organism evidence="2 3">
    <name type="scientific">Shewanella cutis</name>
    <dbReference type="NCBI Taxonomy" id="2766780"/>
    <lineage>
        <taxon>Bacteria</taxon>
        <taxon>Pseudomonadati</taxon>
        <taxon>Pseudomonadota</taxon>
        <taxon>Gammaproteobacteria</taxon>
        <taxon>Alteromonadales</taxon>
        <taxon>Shewanellaceae</taxon>
        <taxon>Shewanella</taxon>
    </lineage>
</organism>
<dbReference type="InterPro" id="IPR036291">
    <property type="entry name" value="NAD(P)-bd_dom_sf"/>
</dbReference>
<dbReference type="PROSITE" id="PS00061">
    <property type="entry name" value="ADH_SHORT"/>
    <property type="match status" value="1"/>
</dbReference>
<sequence length="251" mass="26860">MGRLTGKVALITGASRGIGAGIAEAFAKEGADVIINYNTNSEAAANVVNKLKNFGCKVIAIRADITKRDEIQYLIQKSQLEFGRIDILVNNAGINQRGWFDEITDEAWDMIMGTNLKGPFMCCQEIFPLMKAAGGGRIINISSVAGQYHGPKTVHYAVSKAGLNSLTKILARYGAEHNILVNAVAPGLIRTDQTADEIDSPAGAKVIDMTLLKRAGRIEDISDACVFLASDEQQYMTGQILAVSGGAILDN</sequence>
<evidence type="ECO:0000313" key="2">
    <source>
        <dbReference type="EMBL" id="MCG9962642.1"/>
    </source>
</evidence>
<dbReference type="PRINTS" id="PR00080">
    <property type="entry name" value="SDRFAMILY"/>
</dbReference>
<accession>A0ABS9QR16</accession>